<keyword evidence="2" id="KW-1185">Reference proteome</keyword>
<gene>
    <name evidence="1" type="ORF">llap_16810</name>
</gene>
<reference evidence="2" key="1">
    <citation type="submission" date="2017-11" db="EMBL/GenBank/DDBJ databases">
        <authorList>
            <person name="Lima N.C."/>
            <person name="Parody-Merino A.M."/>
            <person name="Battley P.F."/>
            <person name="Fidler A.E."/>
            <person name="Prosdocimi F."/>
        </authorList>
    </citation>
    <scope>NUCLEOTIDE SEQUENCE [LARGE SCALE GENOMIC DNA]</scope>
</reference>
<evidence type="ECO:0000313" key="2">
    <source>
        <dbReference type="Proteomes" id="UP000233556"/>
    </source>
</evidence>
<dbReference type="AlphaFoldDB" id="A0A2I0TGI5"/>
<name>A0A2I0TGI5_LIMLA</name>
<dbReference type="Proteomes" id="UP000233556">
    <property type="component" value="Unassembled WGS sequence"/>
</dbReference>
<sequence>MNYLLCYLRDDQRFFFVIGSQFSLLVDSIPTLTLDDAVLGSDVVLVLGYSEEQSRKAGCPGSPGYGFITALGQDFGLISSSSTRLEAALGTLDGYRLPPSRYQTSSTCFGTPREHIEGGALPGKTPPTVTDSFSPNLEEVTVVKNIFYQVSRTFQGIHAYVYAV</sequence>
<evidence type="ECO:0000313" key="1">
    <source>
        <dbReference type="EMBL" id="PKU32886.1"/>
    </source>
</evidence>
<accession>A0A2I0TGI5</accession>
<proteinExistence type="predicted"/>
<dbReference type="EMBL" id="KZ510734">
    <property type="protein sequence ID" value="PKU32886.1"/>
    <property type="molecule type" value="Genomic_DNA"/>
</dbReference>
<reference evidence="2" key="2">
    <citation type="submission" date="2017-12" db="EMBL/GenBank/DDBJ databases">
        <title>Genome sequence of the Bar-tailed Godwit (Limosa lapponica baueri).</title>
        <authorList>
            <person name="Lima N.C.B."/>
            <person name="Parody-Merino A.M."/>
            <person name="Battley P.F."/>
            <person name="Fidler A.E."/>
            <person name="Prosdocimi F."/>
        </authorList>
    </citation>
    <scope>NUCLEOTIDE SEQUENCE [LARGE SCALE GENOMIC DNA]</scope>
</reference>
<protein>
    <submittedName>
        <fullName evidence="1">Uncharacterized protein</fullName>
    </submittedName>
</protein>
<organism evidence="1 2">
    <name type="scientific">Limosa lapponica baueri</name>
    <dbReference type="NCBI Taxonomy" id="1758121"/>
    <lineage>
        <taxon>Eukaryota</taxon>
        <taxon>Metazoa</taxon>
        <taxon>Chordata</taxon>
        <taxon>Craniata</taxon>
        <taxon>Vertebrata</taxon>
        <taxon>Euteleostomi</taxon>
        <taxon>Archelosauria</taxon>
        <taxon>Archosauria</taxon>
        <taxon>Dinosauria</taxon>
        <taxon>Saurischia</taxon>
        <taxon>Theropoda</taxon>
        <taxon>Coelurosauria</taxon>
        <taxon>Aves</taxon>
        <taxon>Neognathae</taxon>
        <taxon>Neoaves</taxon>
        <taxon>Charadriiformes</taxon>
        <taxon>Scolopacidae</taxon>
        <taxon>Limosa</taxon>
    </lineage>
</organism>